<keyword evidence="3" id="KW-1185">Reference proteome</keyword>
<comment type="caution">
    <text evidence="2">The sequence shown here is derived from an EMBL/GenBank/DDBJ whole genome shotgun (WGS) entry which is preliminary data.</text>
</comment>
<evidence type="ECO:0000259" key="1">
    <source>
        <dbReference type="Pfam" id="PF08338"/>
    </source>
</evidence>
<dbReference type="Pfam" id="PF08338">
    <property type="entry name" value="DUF1731"/>
    <property type="match status" value="1"/>
</dbReference>
<dbReference type="EMBL" id="JBHSAJ010000121">
    <property type="protein sequence ID" value="MFC3937797.1"/>
    <property type="molecule type" value="Genomic_DNA"/>
</dbReference>
<dbReference type="InterPro" id="IPR013549">
    <property type="entry name" value="DUF1731"/>
</dbReference>
<protein>
    <submittedName>
        <fullName evidence="2">DUF1731 domain-containing protein</fullName>
    </submittedName>
</protein>
<organism evidence="2 3">
    <name type="scientific">Acidovorax facilis</name>
    <dbReference type="NCBI Taxonomy" id="12917"/>
    <lineage>
        <taxon>Bacteria</taxon>
        <taxon>Pseudomonadati</taxon>
        <taxon>Pseudomonadota</taxon>
        <taxon>Betaproteobacteria</taxon>
        <taxon>Burkholderiales</taxon>
        <taxon>Comamonadaceae</taxon>
        <taxon>Acidovorax</taxon>
    </lineage>
</organism>
<evidence type="ECO:0000313" key="2">
    <source>
        <dbReference type="EMBL" id="MFC3937797.1"/>
    </source>
</evidence>
<reference evidence="3" key="1">
    <citation type="journal article" date="2019" name="Int. J. Syst. Evol. Microbiol.">
        <title>The Global Catalogue of Microorganisms (GCM) 10K type strain sequencing project: providing services to taxonomists for standard genome sequencing and annotation.</title>
        <authorList>
            <consortium name="The Broad Institute Genomics Platform"/>
            <consortium name="The Broad Institute Genome Sequencing Center for Infectious Disease"/>
            <person name="Wu L."/>
            <person name="Ma J."/>
        </authorList>
    </citation>
    <scope>NUCLEOTIDE SEQUENCE [LARGE SCALE GENOMIC DNA]</scope>
    <source>
        <strain evidence="3">CCUG 2113</strain>
    </source>
</reference>
<gene>
    <name evidence="2" type="ORF">ACFOW3_24515</name>
</gene>
<accession>A0ABV8DHN2</accession>
<sequence>MPGLPLRALLGALSTLLLDGQNAVPSTALGQGYRFVHPRLSGALADLALADASGNGFGSHRILIKMGLGAYW</sequence>
<dbReference type="Proteomes" id="UP001595693">
    <property type="component" value="Unassembled WGS sequence"/>
</dbReference>
<name>A0ABV8DHN2_9BURK</name>
<evidence type="ECO:0000313" key="3">
    <source>
        <dbReference type="Proteomes" id="UP001595693"/>
    </source>
</evidence>
<proteinExistence type="predicted"/>
<feature type="domain" description="DUF1731" evidence="1">
    <location>
        <begin position="1"/>
        <end position="47"/>
    </location>
</feature>
<dbReference type="RefSeq" id="WP_238385733.1">
    <property type="nucleotide sequence ID" value="NZ_JAMXAX010000263.1"/>
</dbReference>